<reference evidence="2" key="1">
    <citation type="journal article" date="2023" name="Nat. Plants">
        <title>Single-cell RNA sequencing provides a high-resolution roadmap for understanding the multicellular compartmentation of specialized metabolism.</title>
        <authorList>
            <person name="Sun S."/>
            <person name="Shen X."/>
            <person name="Li Y."/>
            <person name="Li Y."/>
            <person name="Wang S."/>
            <person name="Li R."/>
            <person name="Zhang H."/>
            <person name="Shen G."/>
            <person name="Guo B."/>
            <person name="Wei J."/>
            <person name="Xu J."/>
            <person name="St-Pierre B."/>
            <person name="Chen S."/>
            <person name="Sun C."/>
        </authorList>
    </citation>
    <scope>NUCLEOTIDE SEQUENCE [LARGE SCALE GENOMIC DNA]</scope>
</reference>
<gene>
    <name evidence="1" type="ORF">M9H77_30642</name>
</gene>
<dbReference type="Proteomes" id="UP001060085">
    <property type="component" value="Linkage Group LG07"/>
</dbReference>
<dbReference type="EMBL" id="CM044707">
    <property type="protein sequence ID" value="KAI5653455.1"/>
    <property type="molecule type" value="Genomic_DNA"/>
</dbReference>
<accession>A0ACB9ZXT6</accession>
<organism evidence="1 2">
    <name type="scientific">Catharanthus roseus</name>
    <name type="common">Madagascar periwinkle</name>
    <name type="synonym">Vinca rosea</name>
    <dbReference type="NCBI Taxonomy" id="4058"/>
    <lineage>
        <taxon>Eukaryota</taxon>
        <taxon>Viridiplantae</taxon>
        <taxon>Streptophyta</taxon>
        <taxon>Embryophyta</taxon>
        <taxon>Tracheophyta</taxon>
        <taxon>Spermatophyta</taxon>
        <taxon>Magnoliopsida</taxon>
        <taxon>eudicotyledons</taxon>
        <taxon>Gunneridae</taxon>
        <taxon>Pentapetalae</taxon>
        <taxon>asterids</taxon>
        <taxon>lamiids</taxon>
        <taxon>Gentianales</taxon>
        <taxon>Apocynaceae</taxon>
        <taxon>Rauvolfioideae</taxon>
        <taxon>Vinceae</taxon>
        <taxon>Catharanthinae</taxon>
        <taxon>Catharanthus</taxon>
    </lineage>
</organism>
<comment type="caution">
    <text evidence="1">The sequence shown here is derived from an EMBL/GenBank/DDBJ whole genome shotgun (WGS) entry which is preliminary data.</text>
</comment>
<keyword evidence="2" id="KW-1185">Reference proteome</keyword>
<sequence length="132" mass="14804">MPELGSDGLVLGIRALSVEPHCCITCSFKIWGVEAALISSGWSGPNKPLRLEPSVKFLFMLSCKVVDNSISILELLNYNLRNKVLKVHPFDLVTNTFENGVFEVALKDLDEKLAYPISFMDYLLKRDILKDS</sequence>
<protein>
    <submittedName>
        <fullName evidence="1">Uncharacterized protein</fullName>
    </submittedName>
</protein>
<name>A0ACB9ZXT6_CATRO</name>
<evidence type="ECO:0000313" key="2">
    <source>
        <dbReference type="Proteomes" id="UP001060085"/>
    </source>
</evidence>
<evidence type="ECO:0000313" key="1">
    <source>
        <dbReference type="EMBL" id="KAI5653455.1"/>
    </source>
</evidence>
<proteinExistence type="predicted"/>